<gene>
    <name evidence="10" type="ORF">POCULU_LOCUS2739</name>
</gene>
<dbReference type="GO" id="GO:0004382">
    <property type="term" value="F:GDP phosphatase activity"/>
    <property type="evidence" value="ECO:0007669"/>
    <property type="project" value="UniProtKB-EC"/>
</dbReference>
<sequence length="572" mass="63809">MRDNLKQEEFDSPIQTATRFDSHSDSENDTQSTSVKYNSSFITRRKSIPKEALGCDDSDNKMTINAKPRKKLWLRIMALLVFFLCLAVFLVPKERLKFSLDQDDGIFDDDLPGPISDSDHQTDDTTSAPQTTTSPLTTSHCKKPYPGRPLIQYALMIDAGSTGSRIHVYRFNYCNNSPQLEDEVFHHVEPGLSSYDDKPEAAAESLDVLMAVALKHVPAQLHSCTPVAVKATAGLRLLGSKKSLRILNAVRKRLESRYPFPIIANEGVAIMDGRDEGVYAWITVNYLLQRIGSAHKQPTAAIFDLGGGSTQIVFEPDSAEDSAVAPGEHRYELQYGGHTYVLYQHSYLDYGLMSARKRIKEFMIKMWYNIKSKKGSTGVKAEELDETTPHPCLPKNYTEELPLKDILPSSDDVATIVGTGAGHAQCRAVTEHLFDKNKECSLSPCAFDGVYQPSLRETFSVNDIYAFSYFYDRANPLGMPTEFSLGELRELTDAVCAGDVSKFAHLPEATKALEKNPHYCMDLTFIYGLLHYGYEIPLDREVKIAKKIKGIETGWCLGAAIAVLDSAHWCKT</sequence>
<dbReference type="Gene3D" id="3.30.420.150">
    <property type="entry name" value="Exopolyphosphatase. Domain 2"/>
    <property type="match status" value="1"/>
</dbReference>
<feature type="compositionally biased region" description="Low complexity" evidence="8">
    <location>
        <begin position="124"/>
        <end position="138"/>
    </location>
</feature>
<keyword evidence="9" id="KW-0812">Transmembrane</keyword>
<comment type="caution">
    <text evidence="10">The sequence shown here is derived from an EMBL/GenBank/DDBJ whole genome shotgun (WGS) entry which is preliminary data.</text>
</comment>
<feature type="transmembrane region" description="Helical" evidence="9">
    <location>
        <begin position="72"/>
        <end position="91"/>
    </location>
</feature>
<dbReference type="PROSITE" id="PS01238">
    <property type="entry name" value="GDA1_CD39_NTPASE"/>
    <property type="match status" value="1"/>
</dbReference>
<keyword evidence="6" id="KW-0067">ATP-binding</keyword>
<comment type="similarity">
    <text evidence="1 7">Belongs to the GDA1/CD39 NTPase family.</text>
</comment>
<dbReference type="GO" id="GO:0005794">
    <property type="term" value="C:Golgi apparatus"/>
    <property type="evidence" value="ECO:0007669"/>
    <property type="project" value="TreeGrafter"/>
</dbReference>
<dbReference type="CDD" id="cd24040">
    <property type="entry name" value="ASKHA_NBD_GDA1"/>
    <property type="match status" value="1"/>
</dbReference>
<dbReference type="GO" id="GO:0009134">
    <property type="term" value="P:nucleoside diphosphate catabolic process"/>
    <property type="evidence" value="ECO:0007669"/>
    <property type="project" value="TreeGrafter"/>
</dbReference>
<dbReference type="GO" id="GO:0005524">
    <property type="term" value="F:ATP binding"/>
    <property type="evidence" value="ECO:0007669"/>
    <property type="project" value="UniProtKB-KW"/>
</dbReference>
<keyword evidence="6" id="KW-0547">Nucleotide-binding</keyword>
<evidence type="ECO:0000256" key="9">
    <source>
        <dbReference type="SAM" id="Phobius"/>
    </source>
</evidence>
<evidence type="ECO:0000256" key="4">
    <source>
        <dbReference type="ARBA" id="ARBA00038903"/>
    </source>
</evidence>
<reference evidence="10" key="1">
    <citation type="submission" date="2021-06" db="EMBL/GenBank/DDBJ databases">
        <authorList>
            <person name="Kallberg Y."/>
            <person name="Tangrot J."/>
            <person name="Rosling A."/>
        </authorList>
    </citation>
    <scope>NUCLEOTIDE SEQUENCE</scope>
    <source>
        <strain evidence="10">IA702</strain>
    </source>
</reference>
<dbReference type="Proteomes" id="UP000789572">
    <property type="component" value="Unassembled WGS sequence"/>
</dbReference>
<evidence type="ECO:0000256" key="5">
    <source>
        <dbReference type="PIRSR" id="PIRSR600407-1"/>
    </source>
</evidence>
<dbReference type="EMBL" id="CAJVPJ010000269">
    <property type="protein sequence ID" value="CAG8504338.1"/>
    <property type="molecule type" value="Genomic_DNA"/>
</dbReference>
<dbReference type="Gene3D" id="3.30.420.40">
    <property type="match status" value="1"/>
</dbReference>
<dbReference type="GO" id="GO:0016020">
    <property type="term" value="C:membrane"/>
    <property type="evidence" value="ECO:0007669"/>
    <property type="project" value="TreeGrafter"/>
</dbReference>
<dbReference type="AlphaFoldDB" id="A0A9N8ZR09"/>
<protein>
    <recommendedName>
        <fullName evidence="4">guanosine-diphosphatase</fullName>
        <ecNumber evidence="4">3.6.1.42</ecNumber>
    </recommendedName>
</protein>
<feature type="active site" description="Proton acceptor" evidence="5">
    <location>
        <position position="276"/>
    </location>
</feature>
<evidence type="ECO:0000313" key="10">
    <source>
        <dbReference type="EMBL" id="CAG8504338.1"/>
    </source>
</evidence>
<evidence type="ECO:0000256" key="2">
    <source>
        <dbReference type="ARBA" id="ARBA00022801"/>
    </source>
</evidence>
<dbReference type="PANTHER" id="PTHR11782:SF83">
    <property type="entry name" value="GUANOSINE-DIPHOSPHATASE"/>
    <property type="match status" value="1"/>
</dbReference>
<evidence type="ECO:0000256" key="3">
    <source>
        <dbReference type="ARBA" id="ARBA00037742"/>
    </source>
</evidence>
<dbReference type="GO" id="GO:0045134">
    <property type="term" value="F:UDP phosphatase activity"/>
    <property type="evidence" value="ECO:0007669"/>
    <property type="project" value="TreeGrafter"/>
</dbReference>
<keyword evidence="2 7" id="KW-0378">Hydrolase</keyword>
<dbReference type="EC" id="3.6.1.42" evidence="4"/>
<proteinExistence type="inferred from homology"/>
<keyword evidence="9" id="KW-1133">Transmembrane helix</keyword>
<evidence type="ECO:0000256" key="6">
    <source>
        <dbReference type="PIRSR" id="PIRSR600407-2"/>
    </source>
</evidence>
<name>A0A9N8ZR09_9GLOM</name>
<feature type="region of interest" description="Disordered" evidence="8">
    <location>
        <begin position="1"/>
        <end position="36"/>
    </location>
</feature>
<dbReference type="GO" id="GO:0017111">
    <property type="term" value="F:ribonucleoside triphosphate phosphatase activity"/>
    <property type="evidence" value="ECO:0007669"/>
    <property type="project" value="TreeGrafter"/>
</dbReference>
<dbReference type="GO" id="GO:0006487">
    <property type="term" value="P:protein N-linked glycosylation"/>
    <property type="evidence" value="ECO:0007669"/>
    <property type="project" value="TreeGrafter"/>
</dbReference>
<accession>A0A9N8ZR09</accession>
<feature type="region of interest" description="Disordered" evidence="8">
    <location>
        <begin position="109"/>
        <end position="139"/>
    </location>
</feature>
<comment type="function">
    <text evidence="3">After transfer of sugars to endogenous macromolecular acceptors, the enzyme converts nucleoside diphosphates to nucleoside monophosphates which in turn exit the Golgi lumen in a coupled antiporter reaction, allowing entry of additional nucleotide sugar from the cytosol.</text>
</comment>
<evidence type="ECO:0000256" key="8">
    <source>
        <dbReference type="SAM" id="MobiDB-lite"/>
    </source>
</evidence>
<evidence type="ECO:0000313" key="11">
    <source>
        <dbReference type="Proteomes" id="UP000789572"/>
    </source>
</evidence>
<dbReference type="Pfam" id="PF01150">
    <property type="entry name" value="GDA1_CD39"/>
    <property type="match status" value="1"/>
</dbReference>
<evidence type="ECO:0000256" key="7">
    <source>
        <dbReference type="RuleBase" id="RU003833"/>
    </source>
</evidence>
<organism evidence="10 11">
    <name type="scientific">Paraglomus occultum</name>
    <dbReference type="NCBI Taxonomy" id="144539"/>
    <lineage>
        <taxon>Eukaryota</taxon>
        <taxon>Fungi</taxon>
        <taxon>Fungi incertae sedis</taxon>
        <taxon>Mucoromycota</taxon>
        <taxon>Glomeromycotina</taxon>
        <taxon>Glomeromycetes</taxon>
        <taxon>Paraglomerales</taxon>
        <taxon>Paraglomeraceae</taxon>
        <taxon>Paraglomus</taxon>
    </lineage>
</organism>
<dbReference type="OrthoDB" id="6372431at2759"/>
<keyword evidence="9" id="KW-0472">Membrane</keyword>
<keyword evidence="11" id="KW-1185">Reference proteome</keyword>
<evidence type="ECO:0000256" key="1">
    <source>
        <dbReference type="ARBA" id="ARBA00009283"/>
    </source>
</evidence>
<dbReference type="PANTHER" id="PTHR11782">
    <property type="entry name" value="ADENOSINE/GUANOSINE DIPHOSPHATASE"/>
    <property type="match status" value="1"/>
</dbReference>
<dbReference type="InterPro" id="IPR000407">
    <property type="entry name" value="GDA1_CD39_NTPase"/>
</dbReference>
<feature type="binding site" evidence="6">
    <location>
        <begin position="307"/>
        <end position="311"/>
    </location>
    <ligand>
        <name>ATP</name>
        <dbReference type="ChEBI" id="CHEBI:30616"/>
    </ligand>
</feature>